<dbReference type="AlphaFoldDB" id="A0AAD9UE92"/>
<evidence type="ECO:0000313" key="2">
    <source>
        <dbReference type="Proteomes" id="UP001209878"/>
    </source>
</evidence>
<reference evidence="1" key="1">
    <citation type="journal article" date="2023" name="Mol. Biol. Evol.">
        <title>Third-Generation Sequencing Reveals the Adaptive Role of the Epigenome in Three Deep-Sea Polychaetes.</title>
        <authorList>
            <person name="Perez M."/>
            <person name="Aroh O."/>
            <person name="Sun Y."/>
            <person name="Lan Y."/>
            <person name="Juniper S.K."/>
            <person name="Young C.R."/>
            <person name="Angers B."/>
            <person name="Qian P.Y."/>
        </authorList>
    </citation>
    <scope>NUCLEOTIDE SEQUENCE</scope>
    <source>
        <strain evidence="1">R07B-5</strain>
    </source>
</reference>
<proteinExistence type="predicted"/>
<evidence type="ECO:0000313" key="1">
    <source>
        <dbReference type="EMBL" id="KAK2186228.1"/>
    </source>
</evidence>
<organism evidence="1 2">
    <name type="scientific">Ridgeia piscesae</name>
    <name type="common">Tubeworm</name>
    <dbReference type="NCBI Taxonomy" id="27915"/>
    <lineage>
        <taxon>Eukaryota</taxon>
        <taxon>Metazoa</taxon>
        <taxon>Spiralia</taxon>
        <taxon>Lophotrochozoa</taxon>
        <taxon>Annelida</taxon>
        <taxon>Polychaeta</taxon>
        <taxon>Sedentaria</taxon>
        <taxon>Canalipalpata</taxon>
        <taxon>Sabellida</taxon>
        <taxon>Siboglinidae</taxon>
        <taxon>Ridgeia</taxon>
    </lineage>
</organism>
<comment type="caution">
    <text evidence="1">The sequence shown here is derived from an EMBL/GenBank/DDBJ whole genome shotgun (WGS) entry which is preliminary data.</text>
</comment>
<keyword evidence="2" id="KW-1185">Reference proteome</keyword>
<sequence>MECDTRDYDATITCGCRAGEKRGCFAFGLRLDGLTRRTVKSKTDTTFAPKCRPTYLRQFLGTLSLRYDRSTVDASLTLPVRWCCSYVRDTAWHGDALPRPEFLPHFLSDAVDIPPLKVLLMLTLQRTSTRETDCQLVVRVAFKSNRPLCFSR</sequence>
<accession>A0AAD9UE92</accession>
<protein>
    <submittedName>
        <fullName evidence="1">Uncharacterized protein</fullName>
    </submittedName>
</protein>
<gene>
    <name evidence="1" type="ORF">NP493_210g03039</name>
</gene>
<dbReference type="EMBL" id="JAODUO010000209">
    <property type="protein sequence ID" value="KAK2186228.1"/>
    <property type="molecule type" value="Genomic_DNA"/>
</dbReference>
<name>A0AAD9UE92_RIDPI</name>
<dbReference type="Proteomes" id="UP001209878">
    <property type="component" value="Unassembled WGS sequence"/>
</dbReference>